<evidence type="ECO:0000313" key="2">
    <source>
        <dbReference type="EMBL" id="ETV78383.1"/>
    </source>
</evidence>
<feature type="domain" description="DUF7769" evidence="1">
    <location>
        <begin position="24"/>
        <end position="75"/>
    </location>
</feature>
<dbReference type="GeneID" id="20809939"/>
<organism evidence="2">
    <name type="scientific">Aphanomyces astaci</name>
    <name type="common">Crayfish plague agent</name>
    <dbReference type="NCBI Taxonomy" id="112090"/>
    <lineage>
        <taxon>Eukaryota</taxon>
        <taxon>Sar</taxon>
        <taxon>Stramenopiles</taxon>
        <taxon>Oomycota</taxon>
        <taxon>Saprolegniomycetes</taxon>
        <taxon>Saprolegniales</taxon>
        <taxon>Verrucalvaceae</taxon>
        <taxon>Aphanomyces</taxon>
    </lineage>
</organism>
<dbReference type="RefSeq" id="XP_009831964.1">
    <property type="nucleotide sequence ID" value="XM_009833662.1"/>
</dbReference>
<proteinExistence type="predicted"/>
<dbReference type="AlphaFoldDB" id="W4GHD6"/>
<dbReference type="Gene3D" id="3.30.420.10">
    <property type="entry name" value="Ribonuclease H-like superfamily/Ribonuclease H"/>
    <property type="match status" value="1"/>
</dbReference>
<dbReference type="Pfam" id="PF24964">
    <property type="entry name" value="DUF7769"/>
    <property type="match status" value="1"/>
</dbReference>
<gene>
    <name evidence="2" type="ORF">H257_07943</name>
</gene>
<sequence>MPTATPPSSQPSSASSRGLRTLRHDDRVAIYESLLESSSNGRLPRGAFVQHAQTHQCHWKTISRVWTRAQESLRRGSLTADVASKIREIKMAVQGVDMYARQTLRALWAHSGIPKTTLVQHMRDEKNLRARASYVRPHLTDANAVTRMKHAMSFLQPTSSGNQVFADMNSYIHVDEKWFFLTKVKRKFYAYSDEVVPASRVKSKRFITKVMFLAAVARPRYDFQKKSMFDGKIGIWPFVVQLPAQRNSKNRVKGTMLTVPQSVTSDVYRAMILDNVVPAIKEKMPRNGQGGTIYMQQDNASPHNGVTSKMLLERGVQGIVTINQPPPE</sequence>
<protein>
    <recommendedName>
        <fullName evidence="1">DUF7769 domain-containing protein</fullName>
    </recommendedName>
</protein>
<dbReference type="InterPro" id="IPR056671">
    <property type="entry name" value="DUF7769"/>
</dbReference>
<dbReference type="InterPro" id="IPR036397">
    <property type="entry name" value="RNaseH_sf"/>
</dbReference>
<dbReference type="OrthoDB" id="108858at2759"/>
<dbReference type="EMBL" id="KI913130">
    <property type="protein sequence ID" value="ETV78383.1"/>
    <property type="molecule type" value="Genomic_DNA"/>
</dbReference>
<dbReference type="GO" id="GO:0003676">
    <property type="term" value="F:nucleic acid binding"/>
    <property type="evidence" value="ECO:0007669"/>
    <property type="project" value="InterPro"/>
</dbReference>
<name>W4GHD6_APHAT</name>
<evidence type="ECO:0000259" key="1">
    <source>
        <dbReference type="Pfam" id="PF24964"/>
    </source>
</evidence>
<dbReference type="PANTHER" id="PTHR47169">
    <property type="entry name" value="OS01G0541250 PROTEIN"/>
    <property type="match status" value="1"/>
</dbReference>
<dbReference type="VEuPathDB" id="FungiDB:H257_07943"/>
<accession>W4GHD6</accession>
<reference evidence="2" key="1">
    <citation type="submission" date="2013-12" db="EMBL/GenBank/DDBJ databases">
        <title>The Genome Sequence of Aphanomyces astaci APO3.</title>
        <authorList>
            <consortium name="The Broad Institute Genomics Platform"/>
            <person name="Russ C."/>
            <person name="Tyler B."/>
            <person name="van West P."/>
            <person name="Dieguez-Uribeondo J."/>
            <person name="Young S.K."/>
            <person name="Zeng Q."/>
            <person name="Gargeya S."/>
            <person name="Fitzgerald M."/>
            <person name="Abouelleil A."/>
            <person name="Alvarado L."/>
            <person name="Chapman S.B."/>
            <person name="Gainer-Dewar J."/>
            <person name="Goldberg J."/>
            <person name="Griggs A."/>
            <person name="Gujja S."/>
            <person name="Hansen M."/>
            <person name="Howarth C."/>
            <person name="Imamovic A."/>
            <person name="Ireland A."/>
            <person name="Larimer J."/>
            <person name="McCowan C."/>
            <person name="Murphy C."/>
            <person name="Pearson M."/>
            <person name="Poon T.W."/>
            <person name="Priest M."/>
            <person name="Roberts A."/>
            <person name="Saif S."/>
            <person name="Shea T."/>
            <person name="Sykes S."/>
            <person name="Wortman J."/>
            <person name="Nusbaum C."/>
            <person name="Birren B."/>
        </authorList>
    </citation>
    <scope>NUCLEOTIDE SEQUENCE [LARGE SCALE GENOMIC DNA]</scope>
    <source>
        <strain evidence="2">APO3</strain>
    </source>
</reference>